<reference evidence="2 3" key="1">
    <citation type="submission" date="2018-05" db="EMBL/GenBank/DDBJ databases">
        <title>Genome of Sphingosinicella humi QZX222.</title>
        <authorList>
            <person name="Qiao Z."/>
            <person name="Wang G."/>
        </authorList>
    </citation>
    <scope>NUCLEOTIDE SEQUENCE [LARGE SCALE GENOMIC DNA]</scope>
    <source>
        <strain evidence="2 3">QZX222</strain>
    </source>
</reference>
<comment type="caution">
    <text evidence="2">The sequence shown here is derived from an EMBL/GenBank/DDBJ whole genome shotgun (WGS) entry which is preliminary data.</text>
</comment>
<evidence type="ECO:0000313" key="2">
    <source>
        <dbReference type="EMBL" id="PWG01582.1"/>
    </source>
</evidence>
<evidence type="ECO:0000256" key="1">
    <source>
        <dbReference type="SAM" id="SignalP"/>
    </source>
</evidence>
<dbReference type="RefSeq" id="WP_109269722.1">
    <property type="nucleotide sequence ID" value="NZ_QFFF01000001.1"/>
</dbReference>
<organism evidence="2 3">
    <name type="scientific">Allosphingosinicella humi</name>
    <dbReference type="NCBI Taxonomy" id="2068657"/>
    <lineage>
        <taxon>Bacteria</taxon>
        <taxon>Pseudomonadati</taxon>
        <taxon>Pseudomonadota</taxon>
        <taxon>Alphaproteobacteria</taxon>
        <taxon>Sphingomonadales</taxon>
        <taxon>Sphingomonadaceae</taxon>
        <taxon>Allosphingosinicella</taxon>
    </lineage>
</organism>
<keyword evidence="1" id="KW-0732">Signal</keyword>
<evidence type="ECO:0008006" key="4">
    <source>
        <dbReference type="Google" id="ProtNLM"/>
    </source>
</evidence>
<name>A0A2U2IZR7_9SPHN</name>
<feature type="chain" id="PRO_5015694261" description="C-type lysozyme inhibitor domain-containing protein" evidence="1">
    <location>
        <begin position="21"/>
        <end position="171"/>
    </location>
</feature>
<protein>
    <recommendedName>
        <fullName evidence="4">C-type lysozyme inhibitor domain-containing protein</fullName>
    </recommendedName>
</protein>
<proteinExistence type="predicted"/>
<gene>
    <name evidence="2" type="ORF">DF286_00865</name>
</gene>
<accession>A0A2U2IZR7</accession>
<keyword evidence="3" id="KW-1185">Reference proteome</keyword>
<sequence length="171" mass="17833">MRCPILAAPLVAALSLPACSGQEPAENEIQVVDPGMPVEEDGATFNISNEAVADVPPPPSLPNENSVGPGNEVAGVIPTGFHGEWTEEPSACGSGDSVTRLRIGADALRFYESIAKVRQVAVVSDRVIEVTADYSGEGQIWTNQSRLSLSPDGDTLTVAGEGATMTRSRCP</sequence>
<evidence type="ECO:0000313" key="3">
    <source>
        <dbReference type="Proteomes" id="UP000245916"/>
    </source>
</evidence>
<feature type="signal peptide" evidence="1">
    <location>
        <begin position="1"/>
        <end position="20"/>
    </location>
</feature>
<dbReference type="AlphaFoldDB" id="A0A2U2IZR7"/>
<dbReference type="EMBL" id="QFFF01000001">
    <property type="protein sequence ID" value="PWG01582.1"/>
    <property type="molecule type" value="Genomic_DNA"/>
</dbReference>
<dbReference type="Proteomes" id="UP000245916">
    <property type="component" value="Unassembled WGS sequence"/>
</dbReference>
<dbReference type="OrthoDB" id="6057763at2"/>